<gene>
    <name evidence="2" type="ORF">D9V32_14790</name>
</gene>
<evidence type="ECO:0000313" key="2">
    <source>
        <dbReference type="EMBL" id="RLP73193.1"/>
    </source>
</evidence>
<dbReference type="AlphaFoldDB" id="A0A3L6ZYS1"/>
<organism evidence="2 3">
    <name type="scientific">Mycetocola tolaasinivorans</name>
    <dbReference type="NCBI Taxonomy" id="76635"/>
    <lineage>
        <taxon>Bacteria</taxon>
        <taxon>Bacillati</taxon>
        <taxon>Actinomycetota</taxon>
        <taxon>Actinomycetes</taxon>
        <taxon>Micrococcales</taxon>
        <taxon>Microbacteriaceae</taxon>
        <taxon>Mycetocola</taxon>
    </lineage>
</organism>
<name>A0A3L6ZYS1_9MICO</name>
<evidence type="ECO:0000313" key="3">
    <source>
        <dbReference type="Proteomes" id="UP000272503"/>
    </source>
</evidence>
<proteinExistence type="predicted"/>
<comment type="caution">
    <text evidence="2">The sequence shown here is derived from an EMBL/GenBank/DDBJ whole genome shotgun (WGS) entry which is preliminary data.</text>
</comment>
<keyword evidence="1" id="KW-1133">Transmembrane helix</keyword>
<dbReference type="RefSeq" id="WP_121649691.1">
    <property type="nucleotide sequence ID" value="NZ_RCUX01000015.1"/>
</dbReference>
<evidence type="ECO:0000256" key="1">
    <source>
        <dbReference type="SAM" id="Phobius"/>
    </source>
</evidence>
<dbReference type="Proteomes" id="UP000272503">
    <property type="component" value="Unassembled WGS sequence"/>
</dbReference>
<protein>
    <submittedName>
        <fullName evidence="2">Uncharacterized protein</fullName>
    </submittedName>
</protein>
<dbReference type="EMBL" id="RCUX01000015">
    <property type="protein sequence ID" value="RLP73193.1"/>
    <property type="molecule type" value="Genomic_DNA"/>
</dbReference>
<sequence length="214" mass="21749">MKASTLLRAANPVPPGTALPARPELAEIVPGFDVDGSAAAVTREIPRRTRTRRTGIVAATLVAAATVTAVVIAVGSGPSAPPQSDSPHYPGFAELAAASTAMIDAEVVSSAPATAQGGPMTAYTVNIRAATDERAGSATILIPSSPVPGDTLAETRQLVVGQRYLLAIVPYGERWQLSAPAGQAAFPITDDAVGTSLDGSLRPDSTTRSALGLR</sequence>
<reference evidence="2 3" key="1">
    <citation type="submission" date="2018-10" db="EMBL/GenBank/DDBJ databases">
        <authorList>
            <person name="Li J."/>
        </authorList>
    </citation>
    <scope>NUCLEOTIDE SEQUENCE [LARGE SCALE GENOMIC DNA]</scope>
    <source>
        <strain evidence="2 3">IF 016277</strain>
    </source>
</reference>
<feature type="transmembrane region" description="Helical" evidence="1">
    <location>
        <begin position="56"/>
        <end position="77"/>
    </location>
</feature>
<dbReference type="OrthoDB" id="5147416at2"/>
<accession>A0A3L6ZYS1</accession>
<keyword evidence="1" id="KW-0812">Transmembrane</keyword>
<keyword evidence="3" id="KW-1185">Reference proteome</keyword>
<keyword evidence="1" id="KW-0472">Membrane</keyword>